<evidence type="ECO:0000313" key="2">
    <source>
        <dbReference type="Proteomes" id="UP000051530"/>
    </source>
</evidence>
<sequence length="246" mass="28573">MKRNFYKSRSFYKNPYDVGLGSASYLERYLQSNALTTRSGIMNSLIKWDTKTKEKQTDSFPAKTTKAKFKMTKLDITFEINFVHLEDIKQQKIFKWTEDFESNAKTVNWNENQQLIILNNIISPKIQKEIGKMDSGTNILAKQKKLSIDSYSLPALSTEFKECNQTKFDFVREYCSELEELNEKVAISLGNTPKETAILLSTTFFANLSPHTAIYLQKQNISTYDQAKYELLRLEEIVISEAKKYE</sequence>
<organism evidence="1 2">
    <name type="scientific">Pseudoloma neurophilia</name>
    <dbReference type="NCBI Taxonomy" id="146866"/>
    <lineage>
        <taxon>Eukaryota</taxon>
        <taxon>Fungi</taxon>
        <taxon>Fungi incertae sedis</taxon>
        <taxon>Microsporidia</taxon>
        <taxon>Pseudoloma</taxon>
    </lineage>
</organism>
<protein>
    <submittedName>
        <fullName evidence="1">Uncharacterized protein</fullName>
    </submittedName>
</protein>
<dbReference type="VEuPathDB" id="MicrosporidiaDB:M153_805000178"/>
<accession>A0A0R0LVW2</accession>
<dbReference type="EMBL" id="LGUB01000307">
    <property type="protein sequence ID" value="KRH93517.1"/>
    <property type="molecule type" value="Genomic_DNA"/>
</dbReference>
<evidence type="ECO:0000313" key="1">
    <source>
        <dbReference type="EMBL" id="KRH93517.1"/>
    </source>
</evidence>
<proteinExistence type="predicted"/>
<dbReference type="AlphaFoldDB" id="A0A0R0LVW2"/>
<gene>
    <name evidence="1" type="ORF">M153_805000178</name>
</gene>
<dbReference type="Proteomes" id="UP000051530">
    <property type="component" value="Unassembled WGS sequence"/>
</dbReference>
<comment type="caution">
    <text evidence="1">The sequence shown here is derived from an EMBL/GenBank/DDBJ whole genome shotgun (WGS) entry which is preliminary data.</text>
</comment>
<reference evidence="1 2" key="1">
    <citation type="submission" date="2015-07" db="EMBL/GenBank/DDBJ databases">
        <title>The genome of Pseudoloma neurophilia, a relevant intracellular parasite of the zebrafish.</title>
        <authorList>
            <person name="Ndikumana S."/>
            <person name="Pelin A."/>
            <person name="Sanders J."/>
            <person name="Corradi N."/>
        </authorList>
    </citation>
    <scope>NUCLEOTIDE SEQUENCE [LARGE SCALE GENOMIC DNA]</scope>
    <source>
        <strain evidence="1 2">MK1</strain>
    </source>
</reference>
<name>A0A0R0LVW2_9MICR</name>
<keyword evidence="2" id="KW-1185">Reference proteome</keyword>